<feature type="compositionally biased region" description="Low complexity" evidence="1">
    <location>
        <begin position="437"/>
        <end position="446"/>
    </location>
</feature>
<dbReference type="OrthoDB" id="194971at2157"/>
<proteinExistence type="predicted"/>
<dbReference type="PANTHER" id="PTHR43781:SF1">
    <property type="entry name" value="SACCHAROPINE DEHYDROGENASE"/>
    <property type="match status" value="1"/>
</dbReference>
<dbReference type="Pfam" id="PF03435">
    <property type="entry name" value="Sacchrp_dh_NADP"/>
    <property type="match status" value="1"/>
</dbReference>
<dbReference type="Gene3D" id="3.40.50.720">
    <property type="entry name" value="NAD(P)-binding Rossmann-like Domain"/>
    <property type="match status" value="1"/>
</dbReference>
<dbReference type="EMBL" id="FOYT01000002">
    <property type="protein sequence ID" value="SFR58150.1"/>
    <property type="molecule type" value="Genomic_DNA"/>
</dbReference>
<evidence type="ECO:0000256" key="1">
    <source>
        <dbReference type="SAM" id="MobiDB-lite"/>
    </source>
</evidence>
<dbReference type="AlphaFoldDB" id="A0A1I6HVC1"/>
<evidence type="ECO:0000313" key="3">
    <source>
        <dbReference type="EMBL" id="SFR58150.1"/>
    </source>
</evidence>
<evidence type="ECO:0000259" key="2">
    <source>
        <dbReference type="Pfam" id="PF03435"/>
    </source>
</evidence>
<keyword evidence="4" id="KW-1185">Reference proteome</keyword>
<protein>
    <submittedName>
        <fullName evidence="3">Uncharacterized conserved protein</fullName>
    </submittedName>
</protein>
<dbReference type="RefSeq" id="WP_089808127.1">
    <property type="nucleotide sequence ID" value="NZ_FOYT01000002.1"/>
</dbReference>
<accession>A0A1I6HVC1</accession>
<dbReference type="Proteomes" id="UP000198531">
    <property type="component" value="Unassembled WGS sequence"/>
</dbReference>
<feature type="compositionally biased region" description="Basic and acidic residues" evidence="1">
    <location>
        <begin position="422"/>
        <end position="436"/>
    </location>
</feature>
<dbReference type="PANTHER" id="PTHR43781">
    <property type="entry name" value="SACCHAROPINE DEHYDROGENASE"/>
    <property type="match status" value="1"/>
</dbReference>
<sequence length="446" mass="47594">MADDSQFLVYGAYGYTGRLVAEEAADRELDVVLAGRDAKRTRDVADELDLPYRTFDVSQAATMLDDVSLVLNCAGPFDETADQMVDACVETGTHYLDITGELQVFERIKRRSDDAEDAGVTLLPGVGFDVVPTDCLAAHLQSRLPEATHLALALEADGGVSPGTLKTVLGNAADGGAVRRDGDLRWVPMAHKTRAVDFGDGLHRAVTFPWGDVSTATFTTGIPNVEVYLSLPSNARRAFAATRYLGGLLDTKPVQSLLEYAVERYVEGPDAEKRESSETRIWGEVRSSRDRVVSRLRTPDTYDVTVQTALLCAEKTLAGEAPTGYQTPAAAFGPDLILEVPGVERVDLEDDEVVARETGPATDATGESDTDRAEDGETGGGADADADAELGADAVTVDVDDDHPAEESEGAADDDTPSPRALSDDAKPAVRRRETEAGTVEGEAEE</sequence>
<feature type="region of interest" description="Disordered" evidence="1">
    <location>
        <begin position="348"/>
        <end position="446"/>
    </location>
</feature>
<gene>
    <name evidence="3" type="ORF">SAMN04487947_2527</name>
</gene>
<dbReference type="InterPro" id="IPR036291">
    <property type="entry name" value="NAD(P)-bd_dom_sf"/>
</dbReference>
<feature type="domain" description="Saccharopine dehydrogenase NADP binding" evidence="2">
    <location>
        <begin position="8"/>
        <end position="122"/>
    </location>
</feature>
<name>A0A1I6HVC1_9EURY</name>
<dbReference type="SUPFAM" id="SSF51735">
    <property type="entry name" value="NAD(P)-binding Rossmann-fold domains"/>
    <property type="match status" value="1"/>
</dbReference>
<evidence type="ECO:0000313" key="4">
    <source>
        <dbReference type="Proteomes" id="UP000198531"/>
    </source>
</evidence>
<feature type="compositionally biased region" description="Acidic residues" evidence="1">
    <location>
        <begin position="398"/>
        <end position="416"/>
    </location>
</feature>
<organism evidence="3 4">
    <name type="scientific">Halogeometricum rufum</name>
    <dbReference type="NCBI Taxonomy" id="553469"/>
    <lineage>
        <taxon>Archaea</taxon>
        <taxon>Methanobacteriati</taxon>
        <taxon>Methanobacteriota</taxon>
        <taxon>Stenosarchaea group</taxon>
        <taxon>Halobacteria</taxon>
        <taxon>Halobacteriales</taxon>
        <taxon>Haloferacaceae</taxon>
        <taxon>Halogeometricum</taxon>
    </lineage>
</organism>
<dbReference type="InterPro" id="IPR005097">
    <property type="entry name" value="Sacchrp_dh_NADP-bd"/>
</dbReference>
<reference evidence="4" key="1">
    <citation type="submission" date="2016-10" db="EMBL/GenBank/DDBJ databases">
        <authorList>
            <person name="Varghese N."/>
            <person name="Submissions S."/>
        </authorList>
    </citation>
    <scope>NUCLEOTIDE SEQUENCE [LARGE SCALE GENOMIC DNA]</scope>
    <source>
        <strain evidence="4">CGMCC 1.7736</strain>
    </source>
</reference>